<accession>A0A438M1Q3</accession>
<keyword evidence="2" id="KW-0456">Lyase</keyword>
<keyword evidence="3" id="KW-1185">Reference proteome</keyword>
<reference evidence="2 3" key="1">
    <citation type="submission" date="2019-01" db="EMBL/GenBank/DDBJ databases">
        <title>Sequencing the genomes of 1000 actinobacteria strains.</title>
        <authorList>
            <person name="Klenk H.-P."/>
        </authorList>
    </citation>
    <scope>NUCLEOTIDE SEQUENCE [LARGE SCALE GENOMIC DNA]</scope>
    <source>
        <strain evidence="2 3">DSM 43925</strain>
    </source>
</reference>
<evidence type="ECO:0000259" key="1">
    <source>
        <dbReference type="PROSITE" id="PS51819"/>
    </source>
</evidence>
<gene>
    <name evidence="2" type="ORF">EDD27_2128</name>
</gene>
<dbReference type="OrthoDB" id="9798201at2"/>
<name>A0A438M1Q3_9ACTN</name>
<evidence type="ECO:0000313" key="2">
    <source>
        <dbReference type="EMBL" id="RVX39756.1"/>
    </source>
</evidence>
<dbReference type="Gene3D" id="3.10.180.10">
    <property type="entry name" value="2,3-Dihydroxybiphenyl 1,2-Dioxygenase, domain 1"/>
    <property type="match status" value="1"/>
</dbReference>
<dbReference type="InterPro" id="IPR037523">
    <property type="entry name" value="VOC_core"/>
</dbReference>
<dbReference type="InterPro" id="IPR004360">
    <property type="entry name" value="Glyas_Fos-R_dOase_dom"/>
</dbReference>
<dbReference type="Pfam" id="PF00903">
    <property type="entry name" value="Glyoxalase"/>
    <property type="match status" value="1"/>
</dbReference>
<dbReference type="GO" id="GO:0016829">
    <property type="term" value="F:lyase activity"/>
    <property type="evidence" value="ECO:0007669"/>
    <property type="project" value="UniProtKB-KW"/>
</dbReference>
<sequence>MYPVMNAIDLAVADMDKTIAFYAMLGLDFKVDANMPDHASCDLPNGMHLMLDTEPFRSSYTPGWNSPASGSRTFFAFEFPAPAEVDTKFRELTDAGATSLTEPWDTPWGMRYATVLDPDGNGVDLYAPLPST</sequence>
<dbReference type="AlphaFoldDB" id="A0A438M1Q3"/>
<proteinExistence type="predicted"/>
<dbReference type="EMBL" id="SAUN01000001">
    <property type="protein sequence ID" value="RVX39756.1"/>
    <property type="molecule type" value="Genomic_DNA"/>
</dbReference>
<organism evidence="2 3">
    <name type="scientific">Nonomuraea polychroma</name>
    <dbReference type="NCBI Taxonomy" id="46176"/>
    <lineage>
        <taxon>Bacteria</taxon>
        <taxon>Bacillati</taxon>
        <taxon>Actinomycetota</taxon>
        <taxon>Actinomycetes</taxon>
        <taxon>Streptosporangiales</taxon>
        <taxon>Streptosporangiaceae</taxon>
        <taxon>Nonomuraea</taxon>
    </lineage>
</organism>
<dbReference type="PROSITE" id="PS51819">
    <property type="entry name" value="VOC"/>
    <property type="match status" value="1"/>
</dbReference>
<dbReference type="InterPro" id="IPR029068">
    <property type="entry name" value="Glyas_Bleomycin-R_OHBP_Dase"/>
</dbReference>
<dbReference type="RefSeq" id="WP_127932227.1">
    <property type="nucleotide sequence ID" value="NZ_SAUN01000001.1"/>
</dbReference>
<comment type="caution">
    <text evidence="2">The sequence shown here is derived from an EMBL/GenBank/DDBJ whole genome shotgun (WGS) entry which is preliminary data.</text>
</comment>
<protein>
    <submittedName>
        <fullName evidence="2">Putative lactoylglutathione lyase</fullName>
    </submittedName>
</protein>
<dbReference type="PANTHER" id="PTHR36503:SF3">
    <property type="entry name" value="BLR0126 PROTEIN"/>
    <property type="match status" value="1"/>
</dbReference>
<dbReference type="SUPFAM" id="SSF54593">
    <property type="entry name" value="Glyoxalase/Bleomycin resistance protein/Dihydroxybiphenyl dioxygenase"/>
    <property type="match status" value="1"/>
</dbReference>
<dbReference type="Proteomes" id="UP000284824">
    <property type="component" value="Unassembled WGS sequence"/>
</dbReference>
<evidence type="ECO:0000313" key="3">
    <source>
        <dbReference type="Proteomes" id="UP000284824"/>
    </source>
</evidence>
<feature type="domain" description="VOC" evidence="1">
    <location>
        <begin position="4"/>
        <end position="128"/>
    </location>
</feature>
<dbReference type="PANTHER" id="PTHR36503">
    <property type="entry name" value="BLR2520 PROTEIN"/>
    <property type="match status" value="1"/>
</dbReference>